<keyword evidence="3" id="KW-1185">Reference proteome</keyword>
<sequence length="370" mass="39940">MASKLILHIGLQKSGTTFLQHMLQSNAGTLADAGVRYPIPPDWERGRRTVANHEWSSYGLLGTEYPWVSEGRAAREAPGWEALRDDVRESPGTVLLSAEALSVVRAPAAGRLLDALGTGDVEVVVTARSLGRALPSLWQQHIRNGRSTTFGGYLTGLAAHRDKGPDHVENELDAHIWRAFALSGLVRRWAAAGASRVSVVTSPGRPPELLWRRFAQAIGLPDLAHLPPVREEGLAHTGLTAPETLVVAGLNDAMRERSWSGGAADRVRQLVIERFQTRDRRGGRVVVPPEWRERVAAWAAADVAALPGTGAAVIGDIDDLAYAPERDGSRAPTPEETAAAGAEAALAFAEPHLQPSPIRRGARKIRRRLP</sequence>
<comment type="caution">
    <text evidence="2">The sequence shown here is derived from an EMBL/GenBank/DDBJ whole genome shotgun (WGS) entry which is preliminary data.</text>
</comment>
<dbReference type="SUPFAM" id="SSF52540">
    <property type="entry name" value="P-loop containing nucleoside triphosphate hydrolases"/>
    <property type="match status" value="1"/>
</dbReference>
<accession>A0ABW3EYQ7</accession>
<evidence type="ECO:0000313" key="3">
    <source>
        <dbReference type="Proteomes" id="UP001596972"/>
    </source>
</evidence>
<dbReference type="Gene3D" id="3.40.50.300">
    <property type="entry name" value="P-loop containing nucleotide triphosphate hydrolases"/>
    <property type="match status" value="1"/>
</dbReference>
<evidence type="ECO:0008006" key="4">
    <source>
        <dbReference type="Google" id="ProtNLM"/>
    </source>
</evidence>
<evidence type="ECO:0000313" key="2">
    <source>
        <dbReference type="EMBL" id="MFD0904971.1"/>
    </source>
</evidence>
<organism evidence="2 3">
    <name type="scientific">Actinomadura sediminis</name>
    <dbReference type="NCBI Taxonomy" id="1038904"/>
    <lineage>
        <taxon>Bacteria</taxon>
        <taxon>Bacillati</taxon>
        <taxon>Actinomycetota</taxon>
        <taxon>Actinomycetes</taxon>
        <taxon>Streptosporangiales</taxon>
        <taxon>Thermomonosporaceae</taxon>
        <taxon>Actinomadura</taxon>
    </lineage>
</organism>
<name>A0ABW3EYQ7_9ACTN</name>
<reference evidence="3" key="1">
    <citation type="journal article" date="2019" name="Int. J. Syst. Evol. Microbiol.">
        <title>The Global Catalogue of Microorganisms (GCM) 10K type strain sequencing project: providing services to taxonomists for standard genome sequencing and annotation.</title>
        <authorList>
            <consortium name="The Broad Institute Genomics Platform"/>
            <consortium name="The Broad Institute Genome Sequencing Center for Infectious Disease"/>
            <person name="Wu L."/>
            <person name="Ma J."/>
        </authorList>
    </citation>
    <scope>NUCLEOTIDE SEQUENCE [LARGE SCALE GENOMIC DNA]</scope>
    <source>
        <strain evidence="3">JCM 31202</strain>
    </source>
</reference>
<protein>
    <recommendedName>
        <fullName evidence="4">Sulfotransferase family protein</fullName>
    </recommendedName>
</protein>
<dbReference type="RefSeq" id="WP_378305382.1">
    <property type="nucleotide sequence ID" value="NZ_JBHTJA010000108.1"/>
</dbReference>
<proteinExistence type="predicted"/>
<feature type="compositionally biased region" description="Basic residues" evidence="1">
    <location>
        <begin position="360"/>
        <end position="370"/>
    </location>
</feature>
<dbReference type="Proteomes" id="UP001596972">
    <property type="component" value="Unassembled WGS sequence"/>
</dbReference>
<evidence type="ECO:0000256" key="1">
    <source>
        <dbReference type="SAM" id="MobiDB-lite"/>
    </source>
</evidence>
<dbReference type="InterPro" id="IPR027417">
    <property type="entry name" value="P-loop_NTPase"/>
</dbReference>
<dbReference type="EMBL" id="JBHTJA010000108">
    <property type="protein sequence ID" value="MFD0904971.1"/>
    <property type="molecule type" value="Genomic_DNA"/>
</dbReference>
<gene>
    <name evidence="2" type="ORF">ACFQ11_31660</name>
</gene>
<feature type="region of interest" description="Disordered" evidence="1">
    <location>
        <begin position="347"/>
        <end position="370"/>
    </location>
</feature>